<dbReference type="InterPro" id="IPR043128">
    <property type="entry name" value="Rev_trsase/Diguanyl_cyclase"/>
</dbReference>
<keyword evidence="4" id="KW-1185">Reference proteome</keyword>
<dbReference type="InterPro" id="IPR000160">
    <property type="entry name" value="GGDEF_dom"/>
</dbReference>
<sequence length="759" mass="81021">MGGSVVARRIRSVAFLLGLLVLLLSVVASVLTARQRQVTAQDSTLHVTLGHQTEALENYFERARAINAVLADNPAFTDFYRAPGTNRRKIAAGGPLLDRVNGALAYLEKLFPGRIGEACFIDSDGSEIARVVDGVPAAAGDLSQDEAANAFFAPTLALGVGQVYQAREYESPDTHNAVISNSTSVKAAGHTGIVHYEIALDSFRMRTGSDGIAASIIDASTGTVIVDSRAAVIGDDDPLTEVAAADQDQGVTTIGGRRVAFQRVLATSGNANDWYVAVSAPAFGLGWTHGLGLGSLALLAGALLTLLVSGISGWTYRRAIRRAASYDRLTGLANRALLTERTETALRGGQPVALLMLDLQNFKDVNDVLGQRHGDLLLTQVAGRLSTAAPAGSTVARVGADDFAILLAGHDLDQARVQAERLLTDIRRGYQLDGVSLDVDANVGLASGPEHGVDAETLLRHADTAMHLAEHHGGNVQEYDPAGDTGAPLRLELLGDLRRAIESGDQISLHYQPKIDLQSWRISGVEALIRWQHPQQGRMAPDSFIPIAETTSLIRPLTTHVLGMAVRQAKAWQQAGHPIPVAVNLSTRCLQDVGFAGQVLSLLHEAGLPADLLELEITESMVMTDPERALTVLQALRAGGIRLSIDDFGTGHSSMAYLRRLPVDELKIDKSFVQEMTVSHGGSVLVRSAISLGHNLGLSVVAEGVEDQETADALRELGCDIAQGYHFARPMPAGDLDRWIIEHRAAADRREQGKPMMSV</sequence>
<accession>A0ABQ4BRM6</accession>
<name>A0ABQ4BRM6_9ACTN</name>
<feature type="domain" description="EAL" evidence="1">
    <location>
        <begin position="490"/>
        <end position="744"/>
    </location>
</feature>
<dbReference type="CDD" id="cd01948">
    <property type="entry name" value="EAL"/>
    <property type="match status" value="1"/>
</dbReference>
<evidence type="ECO:0008006" key="5">
    <source>
        <dbReference type="Google" id="ProtNLM"/>
    </source>
</evidence>
<dbReference type="CDD" id="cd01949">
    <property type="entry name" value="GGDEF"/>
    <property type="match status" value="1"/>
</dbReference>
<dbReference type="Proteomes" id="UP000624709">
    <property type="component" value="Unassembled WGS sequence"/>
</dbReference>
<dbReference type="SMART" id="SM00267">
    <property type="entry name" value="GGDEF"/>
    <property type="match status" value="1"/>
</dbReference>
<dbReference type="EMBL" id="BOMS01000170">
    <property type="protein sequence ID" value="GIE73325.1"/>
    <property type="molecule type" value="Genomic_DNA"/>
</dbReference>
<dbReference type="InterPro" id="IPR001633">
    <property type="entry name" value="EAL_dom"/>
</dbReference>
<dbReference type="Pfam" id="PF00563">
    <property type="entry name" value="EAL"/>
    <property type="match status" value="1"/>
</dbReference>
<dbReference type="Pfam" id="PF00990">
    <property type="entry name" value="GGDEF"/>
    <property type="match status" value="1"/>
</dbReference>
<dbReference type="InterPro" id="IPR035919">
    <property type="entry name" value="EAL_sf"/>
</dbReference>
<dbReference type="PROSITE" id="PS50883">
    <property type="entry name" value="EAL"/>
    <property type="match status" value="1"/>
</dbReference>
<feature type="domain" description="GGDEF" evidence="2">
    <location>
        <begin position="350"/>
        <end position="481"/>
    </location>
</feature>
<gene>
    <name evidence="3" type="ORF">Apa02nite_094330</name>
</gene>
<comment type="caution">
    <text evidence="3">The sequence shown here is derived from an EMBL/GenBank/DDBJ whole genome shotgun (WGS) entry which is preliminary data.</text>
</comment>
<evidence type="ECO:0000259" key="2">
    <source>
        <dbReference type="PROSITE" id="PS50887"/>
    </source>
</evidence>
<evidence type="ECO:0000313" key="3">
    <source>
        <dbReference type="EMBL" id="GIE73325.1"/>
    </source>
</evidence>
<protein>
    <recommendedName>
        <fullName evidence="5">Diguanylate cyclase (GGDEF)-like protein</fullName>
    </recommendedName>
</protein>
<dbReference type="NCBIfam" id="TIGR00254">
    <property type="entry name" value="GGDEF"/>
    <property type="match status" value="1"/>
</dbReference>
<dbReference type="Gene3D" id="3.20.20.450">
    <property type="entry name" value="EAL domain"/>
    <property type="match status" value="1"/>
</dbReference>
<proteinExistence type="predicted"/>
<dbReference type="PROSITE" id="PS50887">
    <property type="entry name" value="GGDEF"/>
    <property type="match status" value="1"/>
</dbReference>
<dbReference type="SUPFAM" id="SSF55073">
    <property type="entry name" value="Nucleotide cyclase"/>
    <property type="match status" value="1"/>
</dbReference>
<dbReference type="PANTHER" id="PTHR33121">
    <property type="entry name" value="CYCLIC DI-GMP PHOSPHODIESTERASE PDEF"/>
    <property type="match status" value="1"/>
</dbReference>
<evidence type="ECO:0000313" key="4">
    <source>
        <dbReference type="Proteomes" id="UP000624709"/>
    </source>
</evidence>
<dbReference type="PANTHER" id="PTHR33121:SF70">
    <property type="entry name" value="SIGNALING PROTEIN YKOW"/>
    <property type="match status" value="1"/>
</dbReference>
<dbReference type="InterPro" id="IPR050706">
    <property type="entry name" value="Cyclic-di-GMP_PDE-like"/>
</dbReference>
<evidence type="ECO:0000259" key="1">
    <source>
        <dbReference type="PROSITE" id="PS50883"/>
    </source>
</evidence>
<dbReference type="Gene3D" id="3.30.70.270">
    <property type="match status" value="1"/>
</dbReference>
<reference evidence="3 4" key="1">
    <citation type="submission" date="2021-01" db="EMBL/GenBank/DDBJ databases">
        <title>Whole genome shotgun sequence of Actinoplanes palleronii NBRC 14916.</title>
        <authorList>
            <person name="Komaki H."/>
            <person name="Tamura T."/>
        </authorList>
    </citation>
    <scope>NUCLEOTIDE SEQUENCE [LARGE SCALE GENOMIC DNA]</scope>
    <source>
        <strain evidence="3 4">NBRC 14916</strain>
    </source>
</reference>
<organism evidence="3 4">
    <name type="scientific">Actinoplanes palleronii</name>
    <dbReference type="NCBI Taxonomy" id="113570"/>
    <lineage>
        <taxon>Bacteria</taxon>
        <taxon>Bacillati</taxon>
        <taxon>Actinomycetota</taxon>
        <taxon>Actinomycetes</taxon>
        <taxon>Micromonosporales</taxon>
        <taxon>Micromonosporaceae</taxon>
        <taxon>Actinoplanes</taxon>
    </lineage>
</organism>
<dbReference type="SUPFAM" id="SSF141868">
    <property type="entry name" value="EAL domain-like"/>
    <property type="match status" value="1"/>
</dbReference>
<dbReference type="InterPro" id="IPR029787">
    <property type="entry name" value="Nucleotide_cyclase"/>
</dbReference>
<dbReference type="SMART" id="SM00052">
    <property type="entry name" value="EAL"/>
    <property type="match status" value="1"/>
</dbReference>